<dbReference type="AlphaFoldDB" id="A0A929KWZ9"/>
<dbReference type="EMBL" id="JADFFL010000002">
    <property type="protein sequence ID" value="MBE9661478.1"/>
    <property type="molecule type" value="Genomic_DNA"/>
</dbReference>
<keyword evidence="1" id="KW-0378">Hydrolase</keyword>
<dbReference type="Proteomes" id="UP000622475">
    <property type="component" value="Unassembled WGS sequence"/>
</dbReference>
<name>A0A929KWZ9_9SPHI</name>
<reference evidence="3" key="1">
    <citation type="submission" date="2020-10" db="EMBL/GenBank/DDBJ databases">
        <title>Mucilaginibacter mali sp. nov., isolated from rhizosphere soil of apple orchard.</title>
        <authorList>
            <person name="Lee J.-S."/>
            <person name="Kim H.S."/>
            <person name="Kim J.-S."/>
        </authorList>
    </citation>
    <scope>NUCLEOTIDE SEQUENCE</scope>
    <source>
        <strain evidence="3">KCTC 22746</strain>
    </source>
</reference>
<dbReference type="InterPro" id="IPR032466">
    <property type="entry name" value="Metal_Hydrolase"/>
</dbReference>
<dbReference type="SUPFAM" id="SSF51556">
    <property type="entry name" value="Metallo-dependent hydrolases"/>
    <property type="match status" value="1"/>
</dbReference>
<keyword evidence="4" id="KW-1185">Reference proteome</keyword>
<dbReference type="PANTHER" id="PTHR43794:SF11">
    <property type="entry name" value="AMIDOHYDROLASE-RELATED DOMAIN-CONTAINING PROTEIN"/>
    <property type="match status" value="1"/>
</dbReference>
<protein>
    <submittedName>
        <fullName evidence="3">Amidohydrolase family protein</fullName>
    </submittedName>
</protein>
<evidence type="ECO:0000313" key="3">
    <source>
        <dbReference type="EMBL" id="MBE9661478.1"/>
    </source>
</evidence>
<dbReference type="InterPro" id="IPR011059">
    <property type="entry name" value="Metal-dep_hydrolase_composite"/>
</dbReference>
<dbReference type="Gene3D" id="3.20.20.140">
    <property type="entry name" value="Metal-dependent hydrolases"/>
    <property type="match status" value="1"/>
</dbReference>
<dbReference type="SUPFAM" id="SSF51338">
    <property type="entry name" value="Composite domain of metallo-dependent hydrolases"/>
    <property type="match status" value="1"/>
</dbReference>
<accession>A0A929KWZ9</accession>
<proteinExistence type="predicted"/>
<feature type="domain" description="Amidohydrolase-related" evidence="2">
    <location>
        <begin position="51"/>
        <end position="372"/>
    </location>
</feature>
<dbReference type="InterPro" id="IPR006680">
    <property type="entry name" value="Amidohydro-rel"/>
</dbReference>
<comment type="caution">
    <text evidence="3">The sequence shown here is derived from an EMBL/GenBank/DDBJ whole genome shotgun (WGS) entry which is preliminary data.</text>
</comment>
<evidence type="ECO:0000313" key="4">
    <source>
        <dbReference type="Proteomes" id="UP000622475"/>
    </source>
</evidence>
<gene>
    <name evidence="3" type="ORF">IRJ16_06245</name>
</gene>
<dbReference type="PANTHER" id="PTHR43794">
    <property type="entry name" value="AMINOHYDROLASE SSNA-RELATED"/>
    <property type="match status" value="1"/>
</dbReference>
<dbReference type="Pfam" id="PF01979">
    <property type="entry name" value="Amidohydro_1"/>
    <property type="match status" value="1"/>
</dbReference>
<evidence type="ECO:0000256" key="1">
    <source>
        <dbReference type="ARBA" id="ARBA00022801"/>
    </source>
</evidence>
<dbReference type="GO" id="GO:0016810">
    <property type="term" value="F:hydrolase activity, acting on carbon-nitrogen (but not peptide) bonds"/>
    <property type="evidence" value="ECO:0007669"/>
    <property type="project" value="InterPro"/>
</dbReference>
<dbReference type="RefSeq" id="WP_194110666.1">
    <property type="nucleotide sequence ID" value="NZ_JADFFL010000002.1"/>
</dbReference>
<evidence type="ECO:0000259" key="2">
    <source>
        <dbReference type="Pfam" id="PF01979"/>
    </source>
</evidence>
<sequence length="388" mass="43274">MKTFIADYVFPVHADPVKNGLITVDDDGKIVALSDNPSDHHNPNTEKLNGIICPGFINTHCHLELSHLKDKLTIGSGLVQFIKNVQSTRKADDAEVFAAAERSDSDMYERGIVAVGDISNSAITAPVKAKSKLYYHTFVETFSFLPARAQEIFDNGLALVEEFKPNASLTPHAPYSVSKELFKLIKNYADKNTNLLSIHNQECEDENKFYRYKLGGFLDLYDSFGLNIDFFKPQARNSLQSILPLLSSKQRILMVHNTCTNLKDIYFTKRFDKKITWCFCPNANLFIEKRLPKVELFLGQGDSLTLGTDSLASNTKLCILSEMITLQQNFPALDTARLLEWATINGAKFLGIEADKGSLQIGKTPGLNLISGLNDLKLTADSKVTRLI</sequence>
<organism evidence="3 4">
    <name type="scientific">Mucilaginibacter myungsuensis</name>
    <dbReference type="NCBI Taxonomy" id="649104"/>
    <lineage>
        <taxon>Bacteria</taxon>
        <taxon>Pseudomonadati</taxon>
        <taxon>Bacteroidota</taxon>
        <taxon>Sphingobacteriia</taxon>
        <taxon>Sphingobacteriales</taxon>
        <taxon>Sphingobacteriaceae</taxon>
        <taxon>Mucilaginibacter</taxon>
    </lineage>
</organism>
<dbReference type="InterPro" id="IPR050287">
    <property type="entry name" value="MTA/SAH_deaminase"/>
</dbReference>